<sequence>MNIKFSYRYRDYANYKKHNEIVFINSSNKPIQEIEQFILDHLFDDKLFYSTEWKVPDLHFDDWDPDIDHFVHEFISVSKTSEAPSTSMTLDEFFNVIEYAENNWKL</sequence>
<dbReference type="Proteomes" id="UP000316167">
    <property type="component" value="Unassembled WGS sequence"/>
</dbReference>
<gene>
    <name evidence="1" type="ORF">IQ13_1078</name>
</gene>
<dbReference type="EMBL" id="VLLE01000003">
    <property type="protein sequence ID" value="TWI82973.1"/>
    <property type="molecule type" value="Genomic_DNA"/>
</dbReference>
<comment type="caution">
    <text evidence="1">The sequence shown here is derived from an EMBL/GenBank/DDBJ whole genome shotgun (WGS) entry which is preliminary data.</text>
</comment>
<accession>A0A562SP57</accession>
<dbReference type="AlphaFoldDB" id="A0A562SP57"/>
<organism evidence="1 2">
    <name type="scientific">Lacibacter cauensis</name>
    <dbReference type="NCBI Taxonomy" id="510947"/>
    <lineage>
        <taxon>Bacteria</taxon>
        <taxon>Pseudomonadati</taxon>
        <taxon>Bacteroidota</taxon>
        <taxon>Chitinophagia</taxon>
        <taxon>Chitinophagales</taxon>
        <taxon>Chitinophagaceae</taxon>
        <taxon>Lacibacter</taxon>
    </lineage>
</organism>
<protein>
    <submittedName>
        <fullName evidence="1">Uncharacterized protein</fullName>
    </submittedName>
</protein>
<dbReference type="RefSeq" id="WP_144885059.1">
    <property type="nucleotide sequence ID" value="NZ_VLLE01000003.1"/>
</dbReference>
<name>A0A562SP57_9BACT</name>
<evidence type="ECO:0000313" key="1">
    <source>
        <dbReference type="EMBL" id="TWI82973.1"/>
    </source>
</evidence>
<reference evidence="1 2" key="1">
    <citation type="journal article" date="2015" name="Stand. Genomic Sci.">
        <title>Genomic Encyclopedia of Bacterial and Archaeal Type Strains, Phase III: the genomes of soil and plant-associated and newly described type strains.</title>
        <authorList>
            <person name="Whitman W.B."/>
            <person name="Woyke T."/>
            <person name="Klenk H.P."/>
            <person name="Zhou Y."/>
            <person name="Lilburn T.G."/>
            <person name="Beck B.J."/>
            <person name="De Vos P."/>
            <person name="Vandamme P."/>
            <person name="Eisen J.A."/>
            <person name="Garrity G."/>
            <person name="Hugenholtz P."/>
            <person name="Kyrpides N.C."/>
        </authorList>
    </citation>
    <scope>NUCLEOTIDE SEQUENCE [LARGE SCALE GENOMIC DNA]</scope>
    <source>
        <strain evidence="1 2">CGMCC 1.7271</strain>
    </source>
</reference>
<dbReference type="OrthoDB" id="799013at2"/>
<proteinExistence type="predicted"/>
<evidence type="ECO:0000313" key="2">
    <source>
        <dbReference type="Proteomes" id="UP000316167"/>
    </source>
</evidence>
<keyword evidence="2" id="KW-1185">Reference proteome</keyword>